<dbReference type="FunFam" id="1.10.420.10:FF:000001">
    <property type="entry name" value="Peroxidase"/>
    <property type="match status" value="1"/>
</dbReference>
<keyword evidence="5" id="KW-0575">Peroxidase</keyword>
<comment type="cofactor">
    <cofactor evidence="12">
        <name>Ca(2+)</name>
        <dbReference type="ChEBI" id="CHEBI:29108"/>
    </cofactor>
    <text evidence="12">Binds 2 calcium ions per subunit.</text>
</comment>
<evidence type="ECO:0000256" key="8">
    <source>
        <dbReference type="ARBA" id="ARBA00023002"/>
    </source>
</evidence>
<feature type="disulfide bond" evidence="13">
    <location>
        <begin position="66"/>
        <end position="98"/>
    </location>
</feature>
<dbReference type="PROSITE" id="PS50873">
    <property type="entry name" value="PEROXIDASE_4"/>
    <property type="match status" value="1"/>
</dbReference>
<feature type="binding site" evidence="11">
    <location>
        <position position="29"/>
    </location>
    <ligand>
        <name>substrate</name>
    </ligand>
</feature>
<keyword evidence="10 13" id="KW-1015">Disulfide bond</keyword>
<evidence type="ECO:0000259" key="14">
    <source>
        <dbReference type="PROSITE" id="PS50873"/>
    </source>
</evidence>
<dbReference type="STRING" id="106549.A0A540L5M7"/>
<evidence type="ECO:0000256" key="4">
    <source>
        <dbReference type="ARBA" id="ARBA00012313"/>
    </source>
</evidence>
<evidence type="ECO:0000256" key="9">
    <source>
        <dbReference type="ARBA" id="ARBA00023004"/>
    </source>
</evidence>
<dbReference type="PRINTS" id="PR00458">
    <property type="entry name" value="PEROXIDASE"/>
</dbReference>
<dbReference type="InterPro" id="IPR002016">
    <property type="entry name" value="Haem_peroxidase"/>
</dbReference>
<dbReference type="Pfam" id="PF00141">
    <property type="entry name" value="peroxidase"/>
    <property type="match status" value="1"/>
</dbReference>
<feature type="binding site" evidence="12">
    <location>
        <position position="115"/>
    </location>
    <ligand>
        <name>Ca(2+)</name>
        <dbReference type="ChEBI" id="CHEBI:29108"/>
        <label>2</label>
    </ligand>
</feature>
<evidence type="ECO:0000313" key="15">
    <source>
        <dbReference type="EMBL" id="TQD81783.1"/>
    </source>
</evidence>
<comment type="catalytic activity">
    <reaction evidence="1">
        <text>2 a phenolic donor + H2O2 = 2 a phenolic radical donor + 2 H2O</text>
        <dbReference type="Rhea" id="RHEA:56136"/>
        <dbReference type="ChEBI" id="CHEBI:15377"/>
        <dbReference type="ChEBI" id="CHEBI:16240"/>
        <dbReference type="ChEBI" id="CHEBI:139520"/>
        <dbReference type="ChEBI" id="CHEBI:139521"/>
        <dbReference type="EC" id="1.11.1.7"/>
    </reaction>
</comment>
<dbReference type="Proteomes" id="UP000315295">
    <property type="component" value="Unassembled WGS sequence"/>
</dbReference>
<dbReference type="Gene3D" id="1.10.420.10">
    <property type="entry name" value="Peroxidase, domain 2"/>
    <property type="match status" value="1"/>
</dbReference>
<feature type="binding site" evidence="12">
    <location>
        <position position="112"/>
    </location>
    <ligand>
        <name>Ca(2+)</name>
        <dbReference type="ChEBI" id="CHEBI:29108"/>
        <label>2</label>
    </ligand>
</feature>
<dbReference type="GO" id="GO:0020037">
    <property type="term" value="F:heme binding"/>
    <property type="evidence" value="ECO:0007669"/>
    <property type="project" value="InterPro"/>
</dbReference>
<dbReference type="InterPro" id="IPR010255">
    <property type="entry name" value="Haem_peroxidase_sf"/>
</dbReference>
<evidence type="ECO:0000256" key="1">
    <source>
        <dbReference type="ARBA" id="ARBA00000189"/>
    </source>
</evidence>
<evidence type="ECO:0000256" key="13">
    <source>
        <dbReference type="PIRSR" id="PIRSR600823-5"/>
    </source>
</evidence>
<dbReference type="InterPro" id="IPR019793">
    <property type="entry name" value="Peroxidases_heam-ligand_BS"/>
</dbReference>
<dbReference type="PRINTS" id="PR00461">
    <property type="entry name" value="PLPEROXIDASE"/>
</dbReference>
<dbReference type="AlphaFoldDB" id="A0A540L5M7"/>
<evidence type="ECO:0000256" key="3">
    <source>
        <dbReference type="ARBA" id="ARBA00006873"/>
    </source>
</evidence>
<dbReference type="InterPro" id="IPR000823">
    <property type="entry name" value="Peroxidase_pln"/>
</dbReference>
<dbReference type="SUPFAM" id="SSF48113">
    <property type="entry name" value="Heme-dependent peroxidases"/>
    <property type="match status" value="1"/>
</dbReference>
<feature type="domain" description="Plant heme peroxidase family profile" evidence="14">
    <location>
        <begin position="1"/>
        <end position="192"/>
    </location>
</feature>
<dbReference type="PANTHER" id="PTHR31517">
    <property type="match status" value="1"/>
</dbReference>
<proteinExistence type="inferred from homology"/>
<name>A0A540L5M7_MALBA</name>
<dbReference type="PROSITE" id="PS00435">
    <property type="entry name" value="PEROXIDASE_1"/>
    <property type="match status" value="1"/>
</dbReference>
<dbReference type="GO" id="GO:0140825">
    <property type="term" value="F:lactoperoxidase activity"/>
    <property type="evidence" value="ECO:0007669"/>
    <property type="project" value="UniProtKB-EC"/>
</dbReference>
<keyword evidence="8" id="KW-0560">Oxidoreductase</keyword>
<keyword evidence="12" id="KW-0106">Calcium</keyword>
<dbReference type="GO" id="GO:0006979">
    <property type="term" value="P:response to oxidative stress"/>
    <property type="evidence" value="ECO:0007669"/>
    <property type="project" value="InterPro"/>
</dbReference>
<feature type="binding site" description="axial binding residue" evidence="12">
    <location>
        <position position="59"/>
    </location>
    <ligand>
        <name>heme b</name>
        <dbReference type="ChEBI" id="CHEBI:60344"/>
    </ligand>
    <ligandPart>
        <name>Fe</name>
        <dbReference type="ChEBI" id="CHEBI:18248"/>
    </ligandPart>
</feature>
<keyword evidence="16" id="KW-1185">Reference proteome</keyword>
<evidence type="ECO:0000256" key="7">
    <source>
        <dbReference type="ARBA" id="ARBA00022723"/>
    </source>
</evidence>
<keyword evidence="9 12" id="KW-0408">Iron</keyword>
<dbReference type="EMBL" id="VIEB01000753">
    <property type="protein sequence ID" value="TQD81783.1"/>
    <property type="molecule type" value="Genomic_DNA"/>
</dbReference>
<keyword evidence="7 12" id="KW-0479">Metal-binding</keyword>
<comment type="cofactor">
    <cofactor evidence="12">
        <name>heme b</name>
        <dbReference type="ChEBI" id="CHEBI:60344"/>
    </cofactor>
    <text evidence="12">Binds 1 heme b (iron(II)-protoporphyrin IX) group per subunit.</text>
</comment>
<evidence type="ECO:0000256" key="6">
    <source>
        <dbReference type="ARBA" id="ARBA00022617"/>
    </source>
</evidence>
<sequence>MMGGPFYNVPLGRRDGRSSNASAVEGTLPRPAMSISQLIEVFGSRGFSVQEMVALSGAHTIGFSHCSEFSSAIYNYSKSAQSDPNYNPRFASGLQQACADIKKNPTLSVFNDVMTPNKFDNVYFQNLPKGLGVLKSDHALFNDAKTRPLVELYANDQSRFFRDFAKAMEKLGVLGIQTGRSGEIRHRCDESNY</sequence>
<organism evidence="15 16">
    <name type="scientific">Malus baccata</name>
    <name type="common">Siberian crab apple</name>
    <name type="synonym">Pyrus baccata</name>
    <dbReference type="NCBI Taxonomy" id="106549"/>
    <lineage>
        <taxon>Eukaryota</taxon>
        <taxon>Viridiplantae</taxon>
        <taxon>Streptophyta</taxon>
        <taxon>Embryophyta</taxon>
        <taxon>Tracheophyta</taxon>
        <taxon>Spermatophyta</taxon>
        <taxon>Magnoliopsida</taxon>
        <taxon>eudicotyledons</taxon>
        <taxon>Gunneridae</taxon>
        <taxon>Pentapetalae</taxon>
        <taxon>rosids</taxon>
        <taxon>fabids</taxon>
        <taxon>Rosales</taxon>
        <taxon>Rosaceae</taxon>
        <taxon>Amygdaloideae</taxon>
        <taxon>Maleae</taxon>
        <taxon>Malus</taxon>
    </lineage>
</organism>
<evidence type="ECO:0000313" key="16">
    <source>
        <dbReference type="Proteomes" id="UP000315295"/>
    </source>
</evidence>
<comment type="caution">
    <text evidence="15">The sequence shown here is derived from an EMBL/GenBank/DDBJ whole genome shotgun (WGS) entry which is preliminary data.</text>
</comment>
<feature type="binding site" evidence="12">
    <location>
        <position position="120"/>
    </location>
    <ligand>
        <name>Ca(2+)</name>
        <dbReference type="ChEBI" id="CHEBI:29108"/>
        <label>2</label>
    </ligand>
</feature>
<dbReference type="PANTHER" id="PTHR31517:SF11">
    <property type="entry name" value="PEROXIDASE 31"/>
    <property type="match status" value="1"/>
</dbReference>
<dbReference type="Gene3D" id="1.10.520.10">
    <property type="match status" value="1"/>
</dbReference>
<accession>A0A540L5M7</accession>
<evidence type="ECO:0000256" key="5">
    <source>
        <dbReference type="ARBA" id="ARBA00022559"/>
    </source>
</evidence>
<evidence type="ECO:0000256" key="2">
    <source>
        <dbReference type="ARBA" id="ARBA00002322"/>
    </source>
</evidence>
<protein>
    <recommendedName>
        <fullName evidence="4">peroxidase</fullName>
        <ecNumber evidence="4">1.11.1.7</ecNumber>
    </recommendedName>
</protein>
<comment type="similarity">
    <text evidence="3">Belongs to the peroxidase family. Ascorbate peroxidase subfamily.</text>
</comment>
<evidence type="ECO:0000256" key="11">
    <source>
        <dbReference type="PIRSR" id="PIRSR600823-2"/>
    </source>
</evidence>
<dbReference type="GO" id="GO:0046872">
    <property type="term" value="F:metal ion binding"/>
    <property type="evidence" value="ECO:0007669"/>
    <property type="project" value="UniProtKB-KW"/>
</dbReference>
<gene>
    <name evidence="15" type="ORF">C1H46_032717</name>
</gene>
<feature type="binding site" evidence="12">
    <location>
        <position position="60"/>
    </location>
    <ligand>
        <name>Ca(2+)</name>
        <dbReference type="ChEBI" id="CHEBI:29108"/>
        <label>2</label>
    </ligand>
</feature>
<evidence type="ECO:0000256" key="10">
    <source>
        <dbReference type="ARBA" id="ARBA00023157"/>
    </source>
</evidence>
<dbReference type="EC" id="1.11.1.7" evidence="4"/>
<evidence type="ECO:0000256" key="12">
    <source>
        <dbReference type="PIRSR" id="PIRSR600823-3"/>
    </source>
</evidence>
<keyword evidence="6" id="KW-0349">Heme</keyword>
<reference evidence="15 16" key="1">
    <citation type="journal article" date="2019" name="G3 (Bethesda)">
        <title>Sequencing of a Wild Apple (Malus baccata) Genome Unravels the Differences Between Cultivated and Wild Apple Species Regarding Disease Resistance and Cold Tolerance.</title>
        <authorList>
            <person name="Chen X."/>
        </authorList>
    </citation>
    <scope>NUCLEOTIDE SEQUENCE [LARGE SCALE GENOMIC DNA]</scope>
    <source>
        <strain evidence="16">cv. Shandingzi</strain>
        <tissue evidence="15">Leaves</tissue>
    </source>
</reference>
<comment type="function">
    <text evidence="2">Removal of H(2)O(2), oxidation of toxic reductants, biosynthesis and degradation of lignin, suberization, auxin catabolism, response to environmental stresses such as wounding, pathogen attack and oxidative stress. These functions might be dependent on each isozyme/isoform in each plant tissue.</text>
</comment>